<reference evidence="1 2" key="2">
    <citation type="submission" date="2018-11" db="EMBL/GenBank/DDBJ databases">
        <authorList>
            <consortium name="Pathogen Informatics"/>
        </authorList>
    </citation>
    <scope>NUCLEOTIDE SEQUENCE [LARGE SCALE GENOMIC DNA]</scope>
</reference>
<dbReference type="SUPFAM" id="SSF50044">
    <property type="entry name" value="SH3-domain"/>
    <property type="match status" value="1"/>
</dbReference>
<dbReference type="WBParaSite" id="GPUH_0001085201-mRNA-1">
    <property type="protein sequence ID" value="GPUH_0001085201-mRNA-1"/>
    <property type="gene ID" value="GPUH_0001085201"/>
</dbReference>
<dbReference type="AlphaFoldDB" id="A0A183DQ48"/>
<organism evidence="3">
    <name type="scientific">Gongylonema pulchrum</name>
    <dbReference type="NCBI Taxonomy" id="637853"/>
    <lineage>
        <taxon>Eukaryota</taxon>
        <taxon>Metazoa</taxon>
        <taxon>Ecdysozoa</taxon>
        <taxon>Nematoda</taxon>
        <taxon>Chromadorea</taxon>
        <taxon>Rhabditida</taxon>
        <taxon>Spirurina</taxon>
        <taxon>Spiruromorpha</taxon>
        <taxon>Spiruroidea</taxon>
        <taxon>Gongylonematidae</taxon>
        <taxon>Gongylonema</taxon>
    </lineage>
</organism>
<dbReference type="OrthoDB" id="10255964at2759"/>
<reference evidence="3" key="1">
    <citation type="submission" date="2016-06" db="UniProtKB">
        <authorList>
            <consortium name="WormBaseParasite"/>
        </authorList>
    </citation>
    <scope>IDENTIFICATION</scope>
</reference>
<gene>
    <name evidence="1" type="ORF">GPUH_LOCUS10839</name>
</gene>
<protein>
    <submittedName>
        <fullName evidence="3">SH3 domain-containing protein</fullName>
    </submittedName>
</protein>
<sequence length="298" mass="34420">MNSAEKDVNSKTVIAAYRQLLHQFQPVLHCASDGYVNALEELTVAGADSEQKAQKQVAKLKEYIELMRFILRENTEFVNEFKNIATKIERYNANEKDNLKRLISGFKKREKSYSKIKRLKSEHQNDLKNFYNDELAVVAEQQNHRYKVTNFHFSGAKEKVPEKQFGETLKLCDDDEPGKLLVCTKAFEAQAGNQLSLNVGDKLQLIRAGTKGWVYVRHMDTNRQVIFLPPYQNPVCDSKILPGFMRELRSAGVSEQDGSHHNMLKIRDGQLLPFVTTEFSQKKMLTYKKKMVPPYRIR</sequence>
<dbReference type="Gene3D" id="2.30.30.40">
    <property type="entry name" value="SH3 Domains"/>
    <property type="match status" value="1"/>
</dbReference>
<name>A0A183DQ48_9BILA</name>
<dbReference type="EMBL" id="UYRT01078185">
    <property type="protein sequence ID" value="VDN17982.1"/>
    <property type="molecule type" value="Genomic_DNA"/>
</dbReference>
<evidence type="ECO:0000313" key="3">
    <source>
        <dbReference type="WBParaSite" id="GPUH_0001085201-mRNA-1"/>
    </source>
</evidence>
<accession>A0A183DQ48</accession>
<evidence type="ECO:0000313" key="2">
    <source>
        <dbReference type="Proteomes" id="UP000271098"/>
    </source>
</evidence>
<dbReference type="Proteomes" id="UP000271098">
    <property type="component" value="Unassembled WGS sequence"/>
</dbReference>
<dbReference type="CDD" id="cd00174">
    <property type="entry name" value="SH3"/>
    <property type="match status" value="1"/>
</dbReference>
<dbReference type="InterPro" id="IPR036028">
    <property type="entry name" value="SH3-like_dom_sf"/>
</dbReference>
<keyword evidence="2" id="KW-1185">Reference proteome</keyword>
<evidence type="ECO:0000313" key="1">
    <source>
        <dbReference type="EMBL" id="VDN17982.1"/>
    </source>
</evidence>
<proteinExistence type="predicted"/>